<reference evidence="3" key="1">
    <citation type="submission" date="2021-01" db="EMBL/GenBank/DDBJ databases">
        <authorList>
            <person name="Corre E."/>
            <person name="Pelletier E."/>
            <person name="Niang G."/>
            <person name="Scheremetjew M."/>
            <person name="Finn R."/>
            <person name="Kale V."/>
            <person name="Holt S."/>
            <person name="Cochrane G."/>
            <person name="Meng A."/>
            <person name="Brown T."/>
            <person name="Cohen L."/>
        </authorList>
    </citation>
    <scope>NUCLEOTIDE SEQUENCE</scope>
    <source>
        <strain evidence="3">CCMP3278</strain>
    </source>
</reference>
<dbReference type="GO" id="GO:0005773">
    <property type="term" value="C:vacuole"/>
    <property type="evidence" value="ECO:0007669"/>
    <property type="project" value="UniProtKB-ARBA"/>
</dbReference>
<dbReference type="SMART" id="SM00164">
    <property type="entry name" value="TBC"/>
    <property type="match status" value="1"/>
</dbReference>
<dbReference type="Pfam" id="PF00566">
    <property type="entry name" value="RabGAP-TBC"/>
    <property type="match status" value="1"/>
</dbReference>
<protein>
    <recommendedName>
        <fullName evidence="2">Rab-GAP TBC domain-containing protein</fullName>
    </recommendedName>
</protein>
<dbReference type="Gene3D" id="1.10.8.270">
    <property type="entry name" value="putative rabgap domain of human tbc1 domain family member 14 like domains"/>
    <property type="match status" value="1"/>
</dbReference>
<dbReference type="InterPro" id="IPR000195">
    <property type="entry name" value="Rab-GAP-TBC_dom"/>
</dbReference>
<dbReference type="AlphaFoldDB" id="A0A7S1EQV6"/>
<accession>A0A7S1EQV6</accession>
<dbReference type="Gene3D" id="1.10.10.750">
    <property type="entry name" value="Ypt/Rab-GAP domain of gyp1p, domain 1"/>
    <property type="match status" value="1"/>
</dbReference>
<dbReference type="GO" id="GO:0031410">
    <property type="term" value="C:cytoplasmic vesicle"/>
    <property type="evidence" value="ECO:0007669"/>
    <property type="project" value="UniProtKB-ARBA"/>
</dbReference>
<dbReference type="GO" id="GO:0031267">
    <property type="term" value="F:small GTPase binding"/>
    <property type="evidence" value="ECO:0007669"/>
    <property type="project" value="TreeGrafter"/>
</dbReference>
<dbReference type="FunFam" id="1.10.472.80:FF:000006">
    <property type="entry name" value="TBC1 domain family member 14"/>
    <property type="match status" value="1"/>
</dbReference>
<name>A0A7S1EQV6_9RHOD</name>
<dbReference type="SUPFAM" id="SSF47923">
    <property type="entry name" value="Ypt/Rab-GAP domain of gyp1p"/>
    <property type="match status" value="2"/>
</dbReference>
<sequence length="465" mass="52918">MQEREGVQEKCGQDSFSGKLKTGEDRDESFNEPCSSEICDESVSKKHSKKLRYPWKSTSKSSKQSSSLNRRSSTQDAVRSETNESGNVSRKESNDSFPRLTLGEEKDVSMLWQSDILPQWEKKRRSKKTRALVYAGLPSHIRGRIWFVCCGNQLNLTPDLFEVLVEQAHRIRKAQKHRKQQLDAADGDVGGHGGHVEALHNLSVDGSGSVRHSQQLLTHCFAIELDLPRTFPELAFFHCEDSTYYTSLRNILEAFVCFRPTVGYSQGMSFLAAMLLLYLEPFPAFVLFVHMMSPASILAQFFSMEMPRLNSYFQLFQYLLRSELPVLASHLSSEGIEPEMYFLNWVMTMFSRVLSLDATSRVWDMYFYEGDVVIYRTGIGILKLLQSSLLSKHFDEIASMLTRSLQSFIEVEPLIESIKSVNLSASRFRDKLAEHLPKNQLSASKRRSGHTRSESLGTSLPASFK</sequence>
<gene>
    <name evidence="3" type="ORF">TOLI1172_LOCUS2422</name>
</gene>
<organism evidence="3">
    <name type="scientific">Timspurckia oligopyrenoides</name>
    <dbReference type="NCBI Taxonomy" id="708627"/>
    <lineage>
        <taxon>Eukaryota</taxon>
        <taxon>Rhodophyta</taxon>
        <taxon>Bangiophyceae</taxon>
        <taxon>Porphyridiales</taxon>
        <taxon>Porphyridiaceae</taxon>
        <taxon>Timspurckia</taxon>
    </lineage>
</organism>
<dbReference type="GO" id="GO:0005096">
    <property type="term" value="F:GTPase activator activity"/>
    <property type="evidence" value="ECO:0007669"/>
    <property type="project" value="TreeGrafter"/>
</dbReference>
<feature type="compositionally biased region" description="Low complexity" evidence="1">
    <location>
        <begin position="57"/>
        <end position="75"/>
    </location>
</feature>
<evidence type="ECO:0000256" key="1">
    <source>
        <dbReference type="SAM" id="MobiDB-lite"/>
    </source>
</evidence>
<dbReference type="PANTHER" id="PTHR47219:SF9">
    <property type="entry name" value="GTPASE ACTIVATING PROTEIN AND CENTROSOME-ASSOCIATED, ISOFORM B"/>
    <property type="match status" value="1"/>
</dbReference>
<dbReference type="InterPro" id="IPR050302">
    <property type="entry name" value="Rab_GAP_TBC_domain"/>
</dbReference>
<feature type="domain" description="Rab-GAP TBC" evidence="2">
    <location>
        <begin position="136"/>
        <end position="370"/>
    </location>
</feature>
<feature type="region of interest" description="Disordered" evidence="1">
    <location>
        <begin position="439"/>
        <end position="465"/>
    </location>
</feature>
<evidence type="ECO:0000259" key="2">
    <source>
        <dbReference type="PROSITE" id="PS50086"/>
    </source>
</evidence>
<feature type="compositionally biased region" description="Polar residues" evidence="1">
    <location>
        <begin position="454"/>
        <end position="465"/>
    </location>
</feature>
<feature type="compositionally biased region" description="Basic and acidic residues" evidence="1">
    <location>
        <begin position="1"/>
        <end position="12"/>
    </location>
</feature>
<dbReference type="EMBL" id="HBFP01003408">
    <property type="protein sequence ID" value="CAD8818033.1"/>
    <property type="molecule type" value="Transcribed_RNA"/>
</dbReference>
<dbReference type="PROSITE" id="PS50086">
    <property type="entry name" value="TBC_RABGAP"/>
    <property type="match status" value="1"/>
</dbReference>
<dbReference type="Gene3D" id="1.10.472.80">
    <property type="entry name" value="Ypt/Rab-GAP domain of gyp1p, domain 3"/>
    <property type="match status" value="1"/>
</dbReference>
<evidence type="ECO:0000313" key="3">
    <source>
        <dbReference type="EMBL" id="CAD8818033.1"/>
    </source>
</evidence>
<dbReference type="GO" id="GO:0016192">
    <property type="term" value="P:vesicle-mediated transport"/>
    <property type="evidence" value="ECO:0007669"/>
    <property type="project" value="UniProtKB-ARBA"/>
</dbReference>
<feature type="region of interest" description="Disordered" evidence="1">
    <location>
        <begin position="1"/>
        <end position="100"/>
    </location>
</feature>
<proteinExistence type="predicted"/>
<dbReference type="InterPro" id="IPR035969">
    <property type="entry name" value="Rab-GAP_TBC_sf"/>
</dbReference>
<dbReference type="PANTHER" id="PTHR47219">
    <property type="entry name" value="RAB GTPASE-ACTIVATING PROTEIN 1-LIKE"/>
    <property type="match status" value="1"/>
</dbReference>